<accession>A0A9R0IQI5</accession>
<dbReference type="PANTHER" id="PTHR12854:SF12">
    <property type="entry name" value="POLYADENYLATE-BINDING PROTEIN INTERACTING PROTEIN"/>
    <property type="match status" value="1"/>
</dbReference>
<dbReference type="AlphaFoldDB" id="A0A9R0IQI5"/>
<evidence type="ECO:0000256" key="1">
    <source>
        <dbReference type="SAM" id="MobiDB-lite"/>
    </source>
</evidence>
<reference evidence="4" key="2">
    <citation type="submission" date="2025-08" db="UniProtKB">
        <authorList>
            <consortium name="RefSeq"/>
        </authorList>
    </citation>
    <scope>IDENTIFICATION</scope>
    <source>
        <tissue evidence="4">Leaf</tissue>
    </source>
</reference>
<dbReference type="OrthoDB" id="2275718at2759"/>
<protein>
    <submittedName>
        <fullName evidence="4">Uncharacterized protein isoform X1</fullName>
    </submittedName>
</protein>
<gene>
    <name evidence="4" type="primary">LOC110792827</name>
</gene>
<dbReference type="InterPro" id="IPR045117">
    <property type="entry name" value="ATXN2-like"/>
</dbReference>
<organism evidence="3 4">
    <name type="scientific">Spinacia oleracea</name>
    <name type="common">Spinach</name>
    <dbReference type="NCBI Taxonomy" id="3562"/>
    <lineage>
        <taxon>Eukaryota</taxon>
        <taxon>Viridiplantae</taxon>
        <taxon>Streptophyta</taxon>
        <taxon>Embryophyta</taxon>
        <taxon>Tracheophyta</taxon>
        <taxon>Spermatophyta</taxon>
        <taxon>Magnoliopsida</taxon>
        <taxon>eudicotyledons</taxon>
        <taxon>Gunneridae</taxon>
        <taxon>Pentapetalae</taxon>
        <taxon>Caryophyllales</taxon>
        <taxon>Chenopodiaceae</taxon>
        <taxon>Chenopodioideae</taxon>
        <taxon>Anserineae</taxon>
        <taxon>Spinacia</taxon>
    </lineage>
</organism>
<dbReference type="GO" id="GO:0034063">
    <property type="term" value="P:stress granule assembly"/>
    <property type="evidence" value="ECO:0000318"/>
    <property type="project" value="GO_Central"/>
</dbReference>
<reference evidence="3" key="1">
    <citation type="journal article" date="2021" name="Nat. Commun.">
        <title>Genomic analyses provide insights into spinach domestication and the genetic basis of agronomic traits.</title>
        <authorList>
            <person name="Cai X."/>
            <person name="Sun X."/>
            <person name="Xu C."/>
            <person name="Sun H."/>
            <person name="Wang X."/>
            <person name="Ge C."/>
            <person name="Zhang Z."/>
            <person name="Wang Q."/>
            <person name="Fei Z."/>
            <person name="Jiao C."/>
            <person name="Wang Q."/>
        </authorList>
    </citation>
    <scope>NUCLEOTIDE SEQUENCE [LARGE SCALE GENOMIC DNA]</scope>
    <source>
        <strain evidence="3">cv. Varoflay</strain>
    </source>
</reference>
<dbReference type="PANTHER" id="PTHR12854">
    <property type="entry name" value="ATAXIN 2-RELATED"/>
    <property type="match status" value="1"/>
</dbReference>
<dbReference type="KEGG" id="soe:110792827"/>
<evidence type="ECO:0000313" key="3">
    <source>
        <dbReference type="Proteomes" id="UP000813463"/>
    </source>
</evidence>
<dbReference type="RefSeq" id="XP_021853337.1">
    <property type="nucleotide sequence ID" value="XM_021997645.2"/>
</dbReference>
<dbReference type="GeneID" id="110792827"/>
<dbReference type="GO" id="GO:0010494">
    <property type="term" value="C:cytoplasmic stress granule"/>
    <property type="evidence" value="ECO:0000318"/>
    <property type="project" value="GO_Central"/>
</dbReference>
<sequence length="483" mass="51737">MGRMRESTEEATTTASLSEALLFTTMCIIGLPVEVHIKDGSIFSGIFHTASFEKGYGIALKKARMIKKGTHTANVSNGGLIDTLVVLPGDLVQVVAKSVMLPADYNDGTVSGAIDSSRSYENGAALTDDWRNQKSQVGVAMTQEEEDGALHHSEVLKEVLKVNGSSKSLNNTYNKLNVHKENHEKKVINHMANGLLSVSDATMDVNHANQLLDKEFTCTESVASEVSDSSKTDSEASRTPLAVSTERAPQNPIPSRTAKESKLNPSAKVFSPSLPNFRSTPPPVPTAPSVAYVPNNVPAVQVAGAQPEVGIRPSVSRSSWPVKFVPYATSTAMNADNGLQYNQSIAGHMVTRAQPIRHGGQYQPIQALPSYVHSNPQNGIFGRPGQFVYIHPVTHDVIQAPAALSQASHPLLASHPFHVGVAKNEGVLAGPALSVSMTPPLMANGPQSFTMPSHIHQLSAPYFSSMRPVQILGSNIPYSVKFQ</sequence>
<dbReference type="Pfam" id="PF14438">
    <property type="entry name" value="SM-ATX"/>
    <property type="match status" value="1"/>
</dbReference>
<feature type="domain" description="Ataxin 2 SM" evidence="2">
    <location>
        <begin position="19"/>
        <end position="97"/>
    </location>
</feature>
<proteinExistence type="predicted"/>
<dbReference type="GO" id="GO:0003729">
    <property type="term" value="F:mRNA binding"/>
    <property type="evidence" value="ECO:0000318"/>
    <property type="project" value="GO_Central"/>
</dbReference>
<evidence type="ECO:0000259" key="2">
    <source>
        <dbReference type="Pfam" id="PF14438"/>
    </source>
</evidence>
<keyword evidence="3" id="KW-1185">Reference proteome</keyword>
<feature type="region of interest" description="Disordered" evidence="1">
    <location>
        <begin position="223"/>
        <end position="282"/>
    </location>
</feature>
<dbReference type="Proteomes" id="UP000813463">
    <property type="component" value="Chromosome 4"/>
</dbReference>
<dbReference type="InterPro" id="IPR025852">
    <property type="entry name" value="SM_dom_ATX"/>
</dbReference>
<name>A0A9R0IQI5_SPIOL</name>
<evidence type="ECO:0000313" key="4">
    <source>
        <dbReference type="RefSeq" id="XP_021853337.1"/>
    </source>
</evidence>